<dbReference type="EMBL" id="ODYU01012328">
    <property type="protein sequence ID" value="SOQ58584.1"/>
    <property type="molecule type" value="Genomic_DNA"/>
</dbReference>
<proteinExistence type="predicted"/>
<protein>
    <submittedName>
        <fullName evidence="2">SFRICE_036857</fullName>
    </submittedName>
</protein>
<sequence length="73" mass="7970">MVLVTVRRALSTMKWLALLFLMLAVMSAMADDIDSRDGAPDYTSRYAELASPLPSHINVQDLLSSLAAASHLH</sequence>
<feature type="chain" id="PRO_5013917428" evidence="1">
    <location>
        <begin position="31"/>
        <end position="73"/>
    </location>
</feature>
<name>A0A2H1X1Q4_SPOFR</name>
<reference evidence="2" key="1">
    <citation type="submission" date="2016-07" db="EMBL/GenBank/DDBJ databases">
        <authorList>
            <person name="Bretaudeau A."/>
        </authorList>
    </citation>
    <scope>NUCLEOTIDE SEQUENCE</scope>
    <source>
        <strain evidence="2">Rice</strain>
        <tissue evidence="2">Whole body</tissue>
    </source>
</reference>
<evidence type="ECO:0000256" key="1">
    <source>
        <dbReference type="SAM" id="SignalP"/>
    </source>
</evidence>
<dbReference type="AlphaFoldDB" id="A0A2H1X1Q4"/>
<evidence type="ECO:0000313" key="2">
    <source>
        <dbReference type="EMBL" id="SOQ58584.1"/>
    </source>
</evidence>
<feature type="signal peptide" evidence="1">
    <location>
        <begin position="1"/>
        <end position="30"/>
    </location>
</feature>
<accession>A0A2H1X1Q4</accession>
<gene>
    <name evidence="2" type="ORF">SFRICE_036857</name>
</gene>
<organism evidence="2">
    <name type="scientific">Spodoptera frugiperda</name>
    <name type="common">Fall armyworm</name>
    <dbReference type="NCBI Taxonomy" id="7108"/>
    <lineage>
        <taxon>Eukaryota</taxon>
        <taxon>Metazoa</taxon>
        <taxon>Ecdysozoa</taxon>
        <taxon>Arthropoda</taxon>
        <taxon>Hexapoda</taxon>
        <taxon>Insecta</taxon>
        <taxon>Pterygota</taxon>
        <taxon>Neoptera</taxon>
        <taxon>Endopterygota</taxon>
        <taxon>Lepidoptera</taxon>
        <taxon>Glossata</taxon>
        <taxon>Ditrysia</taxon>
        <taxon>Noctuoidea</taxon>
        <taxon>Noctuidae</taxon>
        <taxon>Amphipyrinae</taxon>
        <taxon>Spodoptera</taxon>
    </lineage>
</organism>
<keyword evidence="1" id="KW-0732">Signal</keyword>